<dbReference type="AlphaFoldDB" id="A0A2M7SAB5"/>
<evidence type="ECO:0000313" key="2">
    <source>
        <dbReference type="EMBL" id="PIZ16233.1"/>
    </source>
</evidence>
<dbReference type="EMBL" id="PFMR01000203">
    <property type="protein sequence ID" value="PIZ16233.1"/>
    <property type="molecule type" value="Genomic_DNA"/>
</dbReference>
<comment type="caution">
    <text evidence="2">The sequence shown here is derived from an EMBL/GenBank/DDBJ whole genome shotgun (WGS) entry which is preliminary data.</text>
</comment>
<feature type="domain" description="YhcG N-terminal" evidence="1">
    <location>
        <begin position="18"/>
        <end position="154"/>
    </location>
</feature>
<dbReference type="Proteomes" id="UP000229307">
    <property type="component" value="Unassembled WGS sequence"/>
</dbReference>
<sequence length="191" mass="22778">MDKKLISENGEYLKFLNDLKTRIKQARISAYRSVNKELIDLYWKIGKSIVEKQKKLGWGQKIIQRLADDLQKEIPRTIGFSYANLDRMRKFYITYVDSPKLAQVVREIPWGQNVVIIEKCSDTYRREYYLRMTIKYGWSRNILIHQIESRSFDRYMSEKKTHNFARALPAKIAHKADLVIGFSAIFAYFWH</sequence>
<protein>
    <recommendedName>
        <fullName evidence="1">YhcG N-terminal domain-containing protein</fullName>
    </recommendedName>
</protein>
<reference evidence="3" key="1">
    <citation type="submission" date="2017-09" db="EMBL/GenBank/DDBJ databases">
        <title>Depth-based differentiation of microbial function through sediment-hosted aquifers and enrichment of novel symbionts in the deep terrestrial subsurface.</title>
        <authorList>
            <person name="Probst A.J."/>
            <person name="Ladd B."/>
            <person name="Jarett J.K."/>
            <person name="Geller-Mcgrath D.E."/>
            <person name="Sieber C.M.K."/>
            <person name="Emerson J.B."/>
            <person name="Anantharaman K."/>
            <person name="Thomas B.C."/>
            <person name="Malmstrom R."/>
            <person name="Stieglmeier M."/>
            <person name="Klingl A."/>
            <person name="Woyke T."/>
            <person name="Ryan C.M."/>
            <person name="Banfield J.F."/>
        </authorList>
    </citation>
    <scope>NUCLEOTIDE SEQUENCE [LARGE SCALE GENOMIC DNA]</scope>
</reference>
<accession>A0A2M7SAB5</accession>
<dbReference type="InterPro" id="IPR053148">
    <property type="entry name" value="PD-DEXK-like_domain"/>
</dbReference>
<gene>
    <name evidence="2" type="ORF">COY52_07650</name>
</gene>
<evidence type="ECO:0000313" key="3">
    <source>
        <dbReference type="Proteomes" id="UP000229307"/>
    </source>
</evidence>
<dbReference type="InterPro" id="IPR041527">
    <property type="entry name" value="YhcG_N"/>
</dbReference>
<dbReference type="PANTHER" id="PTHR30547">
    <property type="entry name" value="UNCHARACTERIZED PROTEIN YHCG-RELATED"/>
    <property type="match status" value="1"/>
</dbReference>
<dbReference type="PANTHER" id="PTHR30547:SF0">
    <property type="entry name" value="BLR8175 PROTEIN"/>
    <property type="match status" value="1"/>
</dbReference>
<evidence type="ECO:0000259" key="1">
    <source>
        <dbReference type="Pfam" id="PF17761"/>
    </source>
</evidence>
<organism evidence="2 3">
    <name type="scientific">Candidatus Desantisbacteria bacterium CG_4_10_14_0_8_um_filter_48_22</name>
    <dbReference type="NCBI Taxonomy" id="1974543"/>
    <lineage>
        <taxon>Bacteria</taxon>
        <taxon>Candidatus Desantisiibacteriota</taxon>
    </lineage>
</organism>
<dbReference type="Pfam" id="PF17761">
    <property type="entry name" value="DUF1016_N"/>
    <property type="match status" value="1"/>
</dbReference>
<name>A0A2M7SAB5_9BACT</name>
<proteinExistence type="predicted"/>